<dbReference type="SUPFAM" id="SSF52540">
    <property type="entry name" value="P-loop containing nucleoside triphosphate hydrolases"/>
    <property type="match status" value="1"/>
</dbReference>
<dbReference type="PROSITE" id="PS50043">
    <property type="entry name" value="HTH_LUXR_2"/>
    <property type="match status" value="1"/>
</dbReference>
<keyword evidence="1" id="KW-0547">Nucleotide-binding</keyword>
<dbReference type="Pfam" id="PF00196">
    <property type="entry name" value="GerE"/>
    <property type="match status" value="1"/>
</dbReference>
<organism evidence="4 5">
    <name type="scientific">Pseudonocardia alaniniphila</name>
    <dbReference type="NCBI Taxonomy" id="75291"/>
    <lineage>
        <taxon>Bacteria</taxon>
        <taxon>Bacillati</taxon>
        <taxon>Actinomycetota</taxon>
        <taxon>Actinomycetes</taxon>
        <taxon>Pseudonocardiales</taxon>
        <taxon>Pseudonocardiaceae</taxon>
        <taxon>Pseudonocardia</taxon>
    </lineage>
</organism>
<dbReference type="PRINTS" id="PR00038">
    <property type="entry name" value="HTHLUXR"/>
</dbReference>
<dbReference type="InterPro" id="IPR036388">
    <property type="entry name" value="WH-like_DNA-bd_sf"/>
</dbReference>
<dbReference type="Pfam" id="PF13191">
    <property type="entry name" value="AAA_16"/>
    <property type="match status" value="1"/>
</dbReference>
<dbReference type="InterPro" id="IPR016032">
    <property type="entry name" value="Sig_transdc_resp-reg_C-effctor"/>
</dbReference>
<gene>
    <name evidence="4" type="ORF">MMF94_00585</name>
</gene>
<evidence type="ECO:0000256" key="2">
    <source>
        <dbReference type="ARBA" id="ARBA00022840"/>
    </source>
</evidence>
<dbReference type="PANTHER" id="PTHR16305:SF35">
    <property type="entry name" value="TRANSCRIPTIONAL ACTIVATOR DOMAIN"/>
    <property type="match status" value="1"/>
</dbReference>
<dbReference type="Gene3D" id="1.10.10.10">
    <property type="entry name" value="Winged helix-like DNA-binding domain superfamily/Winged helix DNA-binding domain"/>
    <property type="match status" value="1"/>
</dbReference>
<dbReference type="PROSITE" id="PS00622">
    <property type="entry name" value="HTH_LUXR_1"/>
    <property type="match status" value="1"/>
</dbReference>
<dbReference type="SUPFAM" id="SSF46894">
    <property type="entry name" value="C-terminal effector domain of the bipartite response regulators"/>
    <property type="match status" value="1"/>
</dbReference>
<reference evidence="4 5" key="1">
    <citation type="submission" date="2022-03" db="EMBL/GenBank/DDBJ databases">
        <title>Pseudonocardia alaer sp. nov., a novel actinomycete isolated from reed forest soil.</title>
        <authorList>
            <person name="Wang L."/>
        </authorList>
    </citation>
    <scope>NUCLEOTIDE SEQUENCE [LARGE SCALE GENOMIC DNA]</scope>
    <source>
        <strain evidence="4 5">Y-16303</strain>
    </source>
</reference>
<dbReference type="InterPro" id="IPR000792">
    <property type="entry name" value="Tscrpt_reg_LuxR_C"/>
</dbReference>
<dbReference type="InterPro" id="IPR041664">
    <property type="entry name" value="AAA_16"/>
</dbReference>
<dbReference type="PANTHER" id="PTHR16305">
    <property type="entry name" value="TESTICULAR SOLUBLE ADENYLYL CYCLASE"/>
    <property type="match status" value="1"/>
</dbReference>
<keyword evidence="2" id="KW-0067">ATP-binding</keyword>
<comment type="caution">
    <text evidence="4">The sequence shown here is derived from an EMBL/GenBank/DDBJ whole genome shotgun (WGS) entry which is preliminary data.</text>
</comment>
<keyword evidence="5" id="KW-1185">Reference proteome</keyword>
<name>A0ABS9T6K1_9PSEU</name>
<proteinExistence type="predicted"/>
<dbReference type="SMART" id="SM00421">
    <property type="entry name" value="HTH_LUXR"/>
    <property type="match status" value="1"/>
</dbReference>
<feature type="domain" description="HTH luxR-type" evidence="3">
    <location>
        <begin position="855"/>
        <end position="914"/>
    </location>
</feature>
<sequence length="914" mass="97565">MDGANGRNHQNSLRGRRNECVVLDRLLEAVLTGESRALVVRGEPGVGKTTLLEYVVERAPGRVARAAGIQSEMELAFAGLHQLCTPMLDRLDRLPLPQRDALRTAFGLSAGNPPDCFLVGLAVLGLLAEVADGQPLICVVDDAQWFDRASAQALAFAARRLVAESVGLVFAARDGEAAELGDLAQLVVAGLPDADARELLCATLRGPLDGRVRDRIVAETRGNPLALLELPRGLTPAQLAGGVVVSGTGTLAGQIEENYRRRLAALPADTQRLVLVAAAEPLGDPVLLWRAVSLLDISIAAAAPAASAGLLRIGRRVLFHHPLVRSASYRVASPEERRIAHRALADVTDPEADFDRRAWHAAQATAGPDEEVAADLEHSAGRAQARGGLAAAAAYLERAAELTADPECRVQRALAAAQATHLAGAPDAALKLLSLAEACSLTKFQRARVDLQRAQIAFTLDRGREAPSLLLQAARQLEQLDVELAGETYLDALLAAMFAGALAGGVSVQEAAHAARAASPTRRAPRPPDLLLEGLALRFNDGYASAAPTLKRALRAFRGDGLSAQEGLRWLWHACVTAAHLWDHDTWEALATRFVRTAREAGALTMLPLALGQRIGVHVFLGELAEAASLQEELNSVTDATGHPPPPLAALLIAAWHGREAEAGALIEATTMEVLQRGEGDGLVKAQWAAALLGNSLCRYEDALACAEQAGSQPPVLGVAPWAALAELVEAAVRCGMAERAAEAFGRLTDVTRASGTDWARGVEARSRALLSCGQDAESAYCEAINRLGRTRVRGELARAHLLYGEWLRREGRRLSAREQLRAAHEMFAAMGAEAFAQRAAAELRATGDSPRKRTVETSTELTPQEAQIAGLVREGLSNPEIGARLFISPRTVEWHLGRIFSKLDITSRRQLRR</sequence>
<dbReference type="RefSeq" id="WP_241034193.1">
    <property type="nucleotide sequence ID" value="NZ_BAAAJF010000034.1"/>
</dbReference>
<evidence type="ECO:0000313" key="4">
    <source>
        <dbReference type="EMBL" id="MCH6164160.1"/>
    </source>
</evidence>
<protein>
    <submittedName>
        <fullName evidence="4">AAA family ATPase</fullName>
    </submittedName>
</protein>
<dbReference type="EMBL" id="JAKXMK010000001">
    <property type="protein sequence ID" value="MCH6164160.1"/>
    <property type="molecule type" value="Genomic_DNA"/>
</dbReference>
<accession>A0ABS9T6K1</accession>
<dbReference type="Proteomes" id="UP001299970">
    <property type="component" value="Unassembled WGS sequence"/>
</dbReference>
<dbReference type="Gene3D" id="3.40.50.300">
    <property type="entry name" value="P-loop containing nucleotide triphosphate hydrolases"/>
    <property type="match status" value="1"/>
</dbReference>
<evidence type="ECO:0000313" key="5">
    <source>
        <dbReference type="Proteomes" id="UP001299970"/>
    </source>
</evidence>
<evidence type="ECO:0000256" key="1">
    <source>
        <dbReference type="ARBA" id="ARBA00022741"/>
    </source>
</evidence>
<dbReference type="CDD" id="cd06170">
    <property type="entry name" value="LuxR_C_like"/>
    <property type="match status" value="1"/>
</dbReference>
<dbReference type="InterPro" id="IPR027417">
    <property type="entry name" value="P-loop_NTPase"/>
</dbReference>
<evidence type="ECO:0000259" key="3">
    <source>
        <dbReference type="PROSITE" id="PS50043"/>
    </source>
</evidence>